<keyword evidence="3" id="KW-0498">Mitosis</keyword>
<feature type="domain" description="Condensin complex subunit 1 C-terminal" evidence="10">
    <location>
        <begin position="1049"/>
        <end position="1206"/>
    </location>
</feature>
<dbReference type="GO" id="GO:0000796">
    <property type="term" value="C:condensin complex"/>
    <property type="evidence" value="ECO:0007669"/>
    <property type="project" value="TreeGrafter"/>
</dbReference>
<dbReference type="Proteomes" id="UP000660262">
    <property type="component" value="Unassembled WGS sequence"/>
</dbReference>
<comment type="subcellular location">
    <subcellularLocation>
        <location evidence="1">Nucleus</location>
    </subcellularLocation>
</comment>
<dbReference type="EMBL" id="BNJQ01000025">
    <property type="protein sequence ID" value="GHP09563.1"/>
    <property type="molecule type" value="Genomic_DNA"/>
</dbReference>
<evidence type="ECO:0000313" key="12">
    <source>
        <dbReference type="EMBL" id="GHP09563.1"/>
    </source>
</evidence>
<dbReference type="GO" id="GO:0005634">
    <property type="term" value="C:nucleus"/>
    <property type="evidence" value="ECO:0007669"/>
    <property type="project" value="UniProtKB-SubCell"/>
</dbReference>
<dbReference type="PANTHER" id="PTHR14222:SF2">
    <property type="entry name" value="CONDENSIN COMPLEX SUBUNIT 1"/>
    <property type="match status" value="1"/>
</dbReference>
<feature type="compositionally biased region" description="Acidic residues" evidence="8">
    <location>
        <begin position="522"/>
        <end position="539"/>
    </location>
</feature>
<name>A0A830HSA4_9CHLO</name>
<evidence type="ECO:0000256" key="4">
    <source>
        <dbReference type="ARBA" id="ARBA00023067"/>
    </source>
</evidence>
<keyword evidence="7" id="KW-0175">Coiled coil</keyword>
<gene>
    <name evidence="12" type="ORF">PPROV_000829800</name>
</gene>
<keyword evidence="2" id="KW-0132">Cell division</keyword>
<keyword evidence="4" id="KW-0226">DNA condensation</keyword>
<dbReference type="InterPro" id="IPR011989">
    <property type="entry name" value="ARM-like"/>
</dbReference>
<dbReference type="OrthoDB" id="436262at2759"/>
<dbReference type="Pfam" id="PF12717">
    <property type="entry name" value="Cnd1"/>
    <property type="match status" value="1"/>
</dbReference>
<protein>
    <recommendedName>
        <fullName evidence="14">Condensin complex subunit 1</fullName>
    </recommendedName>
</protein>
<dbReference type="Pfam" id="PF12922">
    <property type="entry name" value="Cnd1_N"/>
    <property type="match status" value="1"/>
</dbReference>
<evidence type="ECO:0000313" key="13">
    <source>
        <dbReference type="Proteomes" id="UP000660262"/>
    </source>
</evidence>
<reference evidence="12" key="1">
    <citation type="submission" date="2020-10" db="EMBL/GenBank/DDBJ databases">
        <title>Unveiling of a novel bifunctional photoreceptor, Dualchrome1, isolated from a cosmopolitan green alga.</title>
        <authorList>
            <person name="Suzuki S."/>
            <person name="Kawachi M."/>
        </authorList>
    </citation>
    <scope>NUCLEOTIDE SEQUENCE</scope>
    <source>
        <strain evidence="12">NIES 2893</strain>
    </source>
</reference>
<dbReference type="SUPFAM" id="SSF48371">
    <property type="entry name" value="ARM repeat"/>
    <property type="match status" value="1"/>
</dbReference>
<dbReference type="GO" id="GO:0010032">
    <property type="term" value="P:meiotic chromosome condensation"/>
    <property type="evidence" value="ECO:0007669"/>
    <property type="project" value="TreeGrafter"/>
</dbReference>
<feature type="coiled-coil region" evidence="7">
    <location>
        <begin position="954"/>
        <end position="981"/>
    </location>
</feature>
<dbReference type="InterPro" id="IPR032682">
    <property type="entry name" value="Cnd1_C"/>
</dbReference>
<accession>A0A830HSA4</accession>
<evidence type="ECO:0000259" key="11">
    <source>
        <dbReference type="Pfam" id="PF12922"/>
    </source>
</evidence>
<dbReference type="GO" id="GO:0000779">
    <property type="term" value="C:condensed chromosome, centromeric region"/>
    <property type="evidence" value="ECO:0007669"/>
    <property type="project" value="TreeGrafter"/>
</dbReference>
<feature type="compositionally biased region" description="Acidic residues" evidence="8">
    <location>
        <begin position="1280"/>
        <end position="1300"/>
    </location>
</feature>
<dbReference type="InterPro" id="IPR016024">
    <property type="entry name" value="ARM-type_fold"/>
</dbReference>
<dbReference type="GO" id="GO:0042393">
    <property type="term" value="F:histone binding"/>
    <property type="evidence" value="ECO:0007669"/>
    <property type="project" value="TreeGrafter"/>
</dbReference>
<evidence type="ECO:0000256" key="6">
    <source>
        <dbReference type="ARBA" id="ARBA00023306"/>
    </source>
</evidence>
<dbReference type="InterPro" id="IPR026971">
    <property type="entry name" value="CND1/NCAPD3"/>
</dbReference>
<evidence type="ECO:0000256" key="3">
    <source>
        <dbReference type="ARBA" id="ARBA00022776"/>
    </source>
</evidence>
<evidence type="ECO:0000256" key="9">
    <source>
        <dbReference type="SAM" id="SignalP"/>
    </source>
</evidence>
<sequence>MAVFMVPLSLTELLVANGEDSSSSSMRIRSSSDSPDSKFVDLTAMSMVQKNQHVQMCIQLLAHDDAAILTSSQDVFETVISATVAYQHIPDMAKSLLVDAMCSNLSVLNATLMSVSAADDAETRQTNRSALMCYVTFLHHILQEGQKFNSAAPADATAAAAELVAGKRGAKAKAAKAAKAAALTEYDWPMLRAKTMRALASATVVDLQSLFSPAPVDDALLTMLGKCAMLLLEDAPAVAGKALREQRADVWRVFSALALTHANTQLEPVAESLRDALAKHEHVAPLLAELCEFATLEFGGGDSRLFTRLCTSLAAVEDSGDAAPTAADTAGARNAATFLQECAERMPKLVASNMAILLPFLAHESYTLRSAIVGVMGSIVAGAFSANDEASVEDGPGGPMARLRSKQHVLDLLCERVHDKNAYTRSKTLQVWASLCADKLIPIGHWNHVAKLAVGRLNDKSSLVRKAAMQLLGTLMQFNPFAPELPSAAFATTLQDYTERLKAMEADAKEAAKKAEENIWGEGDDEDEEDAGDDVDEDSDGKPKGSLPENIDGEIASCRALVASLETAHSFTLLVSQALTQVVLPYLLTSAVATDVVEAVSFAGLALRFRIDGAPAAFRKALLLVYSREMAVRDSLRMQFSDLYFNAPEGGDVEDLPVDQQSMLAYGALSGLLELADGCTAGELAALEDVVALLARSTDEVPSVLYPRFMTICWSVASDPAIVKVRCPDIAFPSARKTRQLALNVLASAATTNPELVMEEADDVDDALCGLDDKWSVLLHAGFGEGARPGDARCACRVVTELARSCAADIGDAGSLFGAQVTVSYGAPGTPGTSSWKKAFHTALSRSELSEGSYYATATAVLDAAFACMPNPEHFMAAVLQEMYAGLEMPAASEEEDGGGDAEVSAMRLSRFLYVLGHASLNQLVRHDSLARAIRKKAASEKTGSKKDEEDSLAGVTGNNVQQLEMEIEDAQRRADADMLLEDGSSAIGAYVPFVAQLLSKCRSSFTYAPLRNSLALCVTKLMLCSERFCRSNLRAVVAWSRDAPESSVRCTLAVGLADLAVRWPNAVEPYTDVLYARLSDSSTRVRKQVMLSLSHLILCDMVKIRGNVADVARCLADDDAEVRDAAKRLFAEWAKRGPNNVAGVALDVATTLLTTNIPLDRYRAIMTYLLSFVEREKHVSSMMERLVLRFATDDSTRVGRGLACCCALLPPHAKALKALVDNLAAFKAAAASDSECAASILEALLKQKKGADKGGELKGELADKVTAVEDHLKQCLGLVDEEEEAQEEEEMGGDKENEENAGATKSVAVGSNLEPVASPLVQAR</sequence>
<comment type="caution">
    <text evidence="12">The sequence shown here is derived from an EMBL/GenBank/DDBJ whole genome shotgun (WGS) entry which is preliminary data.</text>
</comment>
<dbReference type="InterPro" id="IPR024324">
    <property type="entry name" value="Condensin_cplx_su1_N"/>
</dbReference>
<evidence type="ECO:0008006" key="14">
    <source>
        <dbReference type="Google" id="ProtNLM"/>
    </source>
</evidence>
<feature type="chain" id="PRO_5033041378" description="Condensin complex subunit 1" evidence="9">
    <location>
        <begin position="19"/>
        <end position="1325"/>
    </location>
</feature>
<evidence type="ECO:0000256" key="1">
    <source>
        <dbReference type="ARBA" id="ARBA00004123"/>
    </source>
</evidence>
<feature type="region of interest" description="Disordered" evidence="8">
    <location>
        <begin position="1280"/>
        <end position="1325"/>
    </location>
</feature>
<feature type="signal peptide" evidence="9">
    <location>
        <begin position="1"/>
        <end position="18"/>
    </location>
</feature>
<dbReference type="Gene3D" id="1.25.10.10">
    <property type="entry name" value="Leucine-rich Repeat Variant"/>
    <property type="match status" value="2"/>
</dbReference>
<keyword evidence="5" id="KW-0539">Nucleus</keyword>
<proteinExistence type="predicted"/>
<dbReference type="PANTHER" id="PTHR14222">
    <property type="entry name" value="CONDENSIN"/>
    <property type="match status" value="1"/>
</dbReference>
<keyword evidence="9" id="KW-0732">Signal</keyword>
<evidence type="ECO:0000256" key="8">
    <source>
        <dbReference type="SAM" id="MobiDB-lite"/>
    </source>
</evidence>
<evidence type="ECO:0000256" key="2">
    <source>
        <dbReference type="ARBA" id="ARBA00022618"/>
    </source>
</evidence>
<evidence type="ECO:0000256" key="7">
    <source>
        <dbReference type="SAM" id="Coils"/>
    </source>
</evidence>
<dbReference type="GO" id="GO:0007076">
    <property type="term" value="P:mitotic chromosome condensation"/>
    <property type="evidence" value="ECO:0007669"/>
    <property type="project" value="InterPro"/>
</dbReference>
<organism evidence="12 13">
    <name type="scientific">Pycnococcus provasolii</name>
    <dbReference type="NCBI Taxonomy" id="41880"/>
    <lineage>
        <taxon>Eukaryota</taxon>
        <taxon>Viridiplantae</taxon>
        <taxon>Chlorophyta</taxon>
        <taxon>Pseudoscourfieldiophyceae</taxon>
        <taxon>Pseudoscourfieldiales</taxon>
        <taxon>Pycnococcaceae</taxon>
        <taxon>Pycnococcus</taxon>
    </lineage>
</organism>
<evidence type="ECO:0000259" key="10">
    <source>
        <dbReference type="Pfam" id="PF12717"/>
    </source>
</evidence>
<feature type="domain" description="Condensin complex subunit 1 N-terminal" evidence="11">
    <location>
        <begin position="94"/>
        <end position="245"/>
    </location>
</feature>
<dbReference type="GO" id="GO:0051301">
    <property type="term" value="P:cell division"/>
    <property type="evidence" value="ECO:0007669"/>
    <property type="project" value="UniProtKB-KW"/>
</dbReference>
<keyword evidence="13" id="KW-1185">Reference proteome</keyword>
<feature type="region of interest" description="Disordered" evidence="8">
    <location>
        <begin position="512"/>
        <end position="551"/>
    </location>
</feature>
<keyword evidence="6" id="KW-0131">Cell cycle</keyword>
<evidence type="ECO:0000256" key="5">
    <source>
        <dbReference type="ARBA" id="ARBA00023242"/>
    </source>
</evidence>